<dbReference type="Proteomes" id="UP001203342">
    <property type="component" value="Unassembled WGS sequence"/>
</dbReference>
<accession>A0ABT0TI53</accession>
<keyword evidence="1" id="KW-0812">Transmembrane</keyword>
<evidence type="ECO:0000256" key="1">
    <source>
        <dbReference type="SAM" id="Phobius"/>
    </source>
</evidence>
<keyword evidence="3" id="KW-1185">Reference proteome</keyword>
<reference evidence="2 3" key="1">
    <citation type="submission" date="2022-05" db="EMBL/GenBank/DDBJ databases">
        <title>Flavobacterium sp., isolated from activated sludge.</title>
        <authorList>
            <person name="Ran Q."/>
        </authorList>
    </citation>
    <scope>NUCLEOTIDE SEQUENCE [LARGE SCALE GENOMIC DNA]</scope>
    <source>
        <strain evidence="2 3">HXWNR69</strain>
    </source>
</reference>
<dbReference type="EMBL" id="JAMLJN010000005">
    <property type="protein sequence ID" value="MCL9770266.1"/>
    <property type="molecule type" value="Genomic_DNA"/>
</dbReference>
<organism evidence="2 3">
    <name type="scientific">Flavobacterium fragile</name>
    <dbReference type="NCBI Taxonomy" id="2949085"/>
    <lineage>
        <taxon>Bacteria</taxon>
        <taxon>Pseudomonadati</taxon>
        <taxon>Bacteroidota</taxon>
        <taxon>Flavobacteriia</taxon>
        <taxon>Flavobacteriales</taxon>
        <taxon>Flavobacteriaceae</taxon>
        <taxon>Flavobacterium</taxon>
    </lineage>
</organism>
<feature type="transmembrane region" description="Helical" evidence="1">
    <location>
        <begin position="20"/>
        <end position="39"/>
    </location>
</feature>
<keyword evidence="1" id="KW-0472">Membrane</keyword>
<evidence type="ECO:0000313" key="2">
    <source>
        <dbReference type="EMBL" id="MCL9770266.1"/>
    </source>
</evidence>
<protein>
    <submittedName>
        <fullName evidence="2">Uncharacterized protein</fullName>
    </submittedName>
</protein>
<name>A0ABT0TI53_9FLAO</name>
<gene>
    <name evidence="2" type="ORF">NAT47_07540</name>
</gene>
<dbReference type="RefSeq" id="WP_250581789.1">
    <property type="nucleotide sequence ID" value="NZ_JAMLJN010000005.1"/>
</dbReference>
<comment type="caution">
    <text evidence="2">The sequence shown here is derived from an EMBL/GenBank/DDBJ whole genome shotgun (WGS) entry which is preliminary data.</text>
</comment>
<feature type="transmembrane region" description="Helical" evidence="1">
    <location>
        <begin position="77"/>
        <end position="99"/>
    </location>
</feature>
<sequence length="138" mass="16786">METEEIEEKFEAELKWGSYYFLYSFILSFVFTLFQLFFLKQSRDNVYIILFFNLILLLFLSRKCFLEKRSKKNLNFVSKLFIILKIFFINYFFISLITIDNGDFLMPKRELEIIENEKSLNDTKSNLLNDFINFVKKI</sequence>
<keyword evidence="1" id="KW-1133">Transmembrane helix</keyword>
<proteinExistence type="predicted"/>
<feature type="transmembrane region" description="Helical" evidence="1">
    <location>
        <begin position="45"/>
        <end position="65"/>
    </location>
</feature>
<evidence type="ECO:0000313" key="3">
    <source>
        <dbReference type="Proteomes" id="UP001203342"/>
    </source>
</evidence>